<dbReference type="RefSeq" id="WP_225551045.1">
    <property type="nucleotide sequence ID" value="NZ_JADEYP010000001.1"/>
</dbReference>
<dbReference type="Proteomes" id="UP001165302">
    <property type="component" value="Unassembled WGS sequence"/>
</dbReference>
<proteinExistence type="predicted"/>
<accession>A0ABS7Z0L9</accession>
<sequence>MKKQIFLAIFVLCSLHVFGQNKKSNKQDEKLIDSASVILSDFDTLAYIDDDSYKDTIRIEAGQKYAVLIDVSDQSIDYDQQTSDLDRESLELENNFSFDDLNVIKISEISCLVFDNGFTIDFDKTNEYEKAIIFWDGLKNNDVFVKYDLIRTTEFISEKLKLNKVSSYVTNTVDNLKKIEEIKKANNFTDNSKGLLESYLNKYIWDFQLFDEYIFFYEYIVNNKSLKNVKSITSNFSLVTDTKYEELISMDEDPNEPMRIVELDYGGIPRSVMKEGDILNKTQGDILSYKGGVLSSVIMRSNGEKSVFYNDNYMMVHMDSSNYEKAEIYWIQDGNIFIDTYLIWKNMNDSYKNIFSTKKIMNDSFANKSVISKTSNHLNSFPLIHTIYEDDNSISPVRIRIEKINNNKYCVFVAKFGDRYFLLGTCYMLNNGLIDKIVFDLFSHKNYVINYSYTYY</sequence>
<dbReference type="EMBL" id="JADEYP010000001">
    <property type="protein sequence ID" value="MCA5003711.1"/>
    <property type="molecule type" value="Genomic_DNA"/>
</dbReference>
<evidence type="ECO:0000313" key="2">
    <source>
        <dbReference type="Proteomes" id="UP001165302"/>
    </source>
</evidence>
<gene>
    <name evidence="1" type="ORF">IPZ78_00945</name>
</gene>
<evidence type="ECO:0000313" key="1">
    <source>
        <dbReference type="EMBL" id="MCA5003711.1"/>
    </source>
</evidence>
<protein>
    <submittedName>
        <fullName evidence="1">Uncharacterized protein</fullName>
    </submittedName>
</protein>
<organism evidence="1 2">
    <name type="scientific">Sphingobacterium bovistauri</name>
    <dbReference type="NCBI Taxonomy" id="2781959"/>
    <lineage>
        <taxon>Bacteria</taxon>
        <taxon>Pseudomonadati</taxon>
        <taxon>Bacteroidota</taxon>
        <taxon>Sphingobacteriia</taxon>
        <taxon>Sphingobacteriales</taxon>
        <taxon>Sphingobacteriaceae</taxon>
        <taxon>Sphingobacterium</taxon>
    </lineage>
</organism>
<keyword evidence="2" id="KW-1185">Reference proteome</keyword>
<comment type="caution">
    <text evidence="1">The sequence shown here is derived from an EMBL/GenBank/DDBJ whole genome shotgun (WGS) entry which is preliminary data.</text>
</comment>
<reference evidence="1" key="1">
    <citation type="submission" date="2020-10" db="EMBL/GenBank/DDBJ databases">
        <authorList>
            <person name="Lu T."/>
            <person name="Wang Q."/>
            <person name="Han X."/>
        </authorList>
    </citation>
    <scope>NUCLEOTIDE SEQUENCE</scope>
    <source>
        <strain evidence="1">WQ 366</strain>
    </source>
</reference>
<name>A0ABS7Z0L9_9SPHI</name>